<gene>
    <name evidence="1" type="ORF">H6A13_07650</name>
</gene>
<dbReference type="EMBL" id="JACJLV010000021">
    <property type="protein sequence ID" value="MBM6826972.1"/>
    <property type="molecule type" value="Genomic_DNA"/>
</dbReference>
<reference evidence="1" key="1">
    <citation type="submission" date="2020-08" db="EMBL/GenBank/DDBJ databases">
        <authorList>
            <person name="Cejkova D."/>
            <person name="Kubasova T."/>
            <person name="Jahodarova E."/>
            <person name="Rychlik I."/>
        </authorList>
    </citation>
    <scope>NUCLEOTIDE SEQUENCE</scope>
    <source>
        <strain evidence="1">An420c</strain>
    </source>
</reference>
<keyword evidence="2" id="KW-1185">Reference proteome</keyword>
<proteinExistence type="predicted"/>
<sequence length="63" mass="7301">MREKTFHVYVDSHDRSLLLQSLVELKNLLIQQGRYTDCVDELIFKVINAPLKKIKTIVGGKDE</sequence>
<reference evidence="1" key="2">
    <citation type="journal article" date="2021" name="Sci. Rep.">
        <title>The distribution of antibiotic resistance genes in chicken gut microbiota commensals.</title>
        <authorList>
            <person name="Juricova H."/>
            <person name="Matiasovicova J."/>
            <person name="Kubasova T."/>
            <person name="Cejkova D."/>
            <person name="Rychlik I."/>
        </authorList>
    </citation>
    <scope>NUCLEOTIDE SEQUENCE</scope>
    <source>
        <strain evidence="1">An420c</strain>
    </source>
</reference>
<evidence type="ECO:0000313" key="2">
    <source>
        <dbReference type="Proteomes" id="UP000713880"/>
    </source>
</evidence>
<comment type="caution">
    <text evidence="1">The sequence shown here is derived from an EMBL/GenBank/DDBJ whole genome shotgun (WGS) entry which is preliminary data.</text>
</comment>
<name>A0A938X224_9CLOT</name>
<organism evidence="1 2">
    <name type="scientific">Mordavella massiliensis</name>
    <dbReference type="NCBI Taxonomy" id="1871024"/>
    <lineage>
        <taxon>Bacteria</taxon>
        <taxon>Bacillati</taxon>
        <taxon>Bacillota</taxon>
        <taxon>Clostridia</taxon>
        <taxon>Eubacteriales</taxon>
        <taxon>Clostridiaceae</taxon>
        <taxon>Mordavella</taxon>
    </lineage>
</organism>
<dbReference type="AlphaFoldDB" id="A0A938X224"/>
<dbReference type="RefSeq" id="WP_204909015.1">
    <property type="nucleotide sequence ID" value="NZ_JACJLV010000021.1"/>
</dbReference>
<protein>
    <submittedName>
        <fullName evidence="1">Uncharacterized protein</fullName>
    </submittedName>
</protein>
<dbReference type="Proteomes" id="UP000713880">
    <property type="component" value="Unassembled WGS sequence"/>
</dbReference>
<evidence type="ECO:0000313" key="1">
    <source>
        <dbReference type="EMBL" id="MBM6826972.1"/>
    </source>
</evidence>
<accession>A0A938X224</accession>